<name>A0ABP0UYG5_9BRYO</name>
<dbReference type="PROSITE" id="PS51186">
    <property type="entry name" value="GNAT"/>
    <property type="match status" value="1"/>
</dbReference>
<keyword evidence="1" id="KW-1133">Transmembrane helix</keyword>
<dbReference type="SUPFAM" id="SSF55729">
    <property type="entry name" value="Acyl-CoA N-acyltransferases (Nat)"/>
    <property type="match status" value="1"/>
</dbReference>
<dbReference type="EMBL" id="OZ019900">
    <property type="protein sequence ID" value="CAK9233518.1"/>
    <property type="molecule type" value="Genomic_DNA"/>
</dbReference>
<evidence type="ECO:0000313" key="3">
    <source>
        <dbReference type="EMBL" id="CAK9233518.1"/>
    </source>
</evidence>
<evidence type="ECO:0000256" key="1">
    <source>
        <dbReference type="SAM" id="Phobius"/>
    </source>
</evidence>
<feature type="transmembrane region" description="Helical" evidence="1">
    <location>
        <begin position="6"/>
        <end position="30"/>
    </location>
</feature>
<dbReference type="InterPro" id="IPR000182">
    <property type="entry name" value="GNAT_dom"/>
</dbReference>
<dbReference type="Gene3D" id="3.40.630.30">
    <property type="match status" value="1"/>
</dbReference>
<feature type="domain" description="N-acetyltransferase" evidence="2">
    <location>
        <begin position="149"/>
        <end position="228"/>
    </location>
</feature>
<reference evidence="3" key="1">
    <citation type="submission" date="2024-02" db="EMBL/GenBank/DDBJ databases">
        <authorList>
            <consortium name="ELIXIR-Norway"/>
            <consortium name="Elixir Norway"/>
        </authorList>
    </citation>
    <scope>NUCLEOTIDE SEQUENCE</scope>
</reference>
<sequence>MPFSLVFRVLGVGRGVLFSFFLLSLSFWVFQISKSYGAGAAEAGMWKKCGGAAGDQFEGASTRGFGGVEQHSVPDLRPLQQVSGHSHRSGFRQPSNCIDNASPVYHKLLYDWCGCCGEELRSSLGRRFHHYRSTTFPSSFSPPTRPPNCGEVSGVGPVFVDPTRQSKGVGKAMMQELIRKAKLSNPRSIRLSQTATNMTSFSMYASLGFIPVEGWMEFAGIVTPKNAVIANSAVGFSPLTGIHVCQMEEKDISACAKLHLEALGYDREEELREAHQKGFSTWVVIQNDEIVAYTTGFNLLGHALAKSEEALVFLFTEVSQQHKSGRLPAIHVAGRLYPRLVQWFLAAKLKLLRVQWYMVMGFYQAPQHSIIWCPGGQH</sequence>
<dbReference type="CDD" id="cd04301">
    <property type="entry name" value="NAT_SF"/>
    <property type="match status" value="1"/>
</dbReference>
<evidence type="ECO:0000259" key="2">
    <source>
        <dbReference type="PROSITE" id="PS51186"/>
    </source>
</evidence>
<gene>
    <name evidence="3" type="ORF">CSSPTR1EN2_LOCUS21526</name>
</gene>
<proteinExistence type="predicted"/>
<dbReference type="Pfam" id="PF00583">
    <property type="entry name" value="Acetyltransf_1"/>
    <property type="match status" value="1"/>
</dbReference>
<organism evidence="3 4">
    <name type="scientific">Sphagnum troendelagicum</name>
    <dbReference type="NCBI Taxonomy" id="128251"/>
    <lineage>
        <taxon>Eukaryota</taxon>
        <taxon>Viridiplantae</taxon>
        <taxon>Streptophyta</taxon>
        <taxon>Embryophyta</taxon>
        <taxon>Bryophyta</taxon>
        <taxon>Sphagnophytina</taxon>
        <taxon>Sphagnopsida</taxon>
        <taxon>Sphagnales</taxon>
        <taxon>Sphagnaceae</taxon>
        <taxon>Sphagnum</taxon>
    </lineage>
</organism>
<accession>A0ABP0UYG5</accession>
<dbReference type="Proteomes" id="UP001497512">
    <property type="component" value="Chromosome 8"/>
</dbReference>
<evidence type="ECO:0000313" key="4">
    <source>
        <dbReference type="Proteomes" id="UP001497512"/>
    </source>
</evidence>
<keyword evidence="1" id="KW-0812">Transmembrane</keyword>
<dbReference type="InterPro" id="IPR016181">
    <property type="entry name" value="Acyl_CoA_acyltransferase"/>
</dbReference>
<keyword evidence="1" id="KW-0472">Membrane</keyword>
<keyword evidence="4" id="KW-1185">Reference proteome</keyword>
<protein>
    <recommendedName>
        <fullName evidence="2">N-acetyltransferase domain-containing protein</fullName>
    </recommendedName>
</protein>